<dbReference type="Proteomes" id="UP000002630">
    <property type="component" value="Linkage Group LG33"/>
</dbReference>
<keyword evidence="4 7" id="KW-1133">Transmembrane helix</keyword>
<proteinExistence type="inferred from homology"/>
<dbReference type="eggNOG" id="ENOG502QTPT">
    <property type="taxonomic scope" value="Eukaryota"/>
</dbReference>
<dbReference type="InterPro" id="IPR011701">
    <property type="entry name" value="MFS"/>
</dbReference>
<dbReference type="PANTHER" id="PTHR23505:SF79">
    <property type="entry name" value="PROTEIN SPINSTER"/>
    <property type="match status" value="1"/>
</dbReference>
<dbReference type="Gene3D" id="1.20.1250.20">
    <property type="entry name" value="MFS general substrate transporter like domains"/>
    <property type="match status" value="1"/>
</dbReference>
<comment type="similarity">
    <text evidence="6">Belongs to the major facilitator superfamily. Spinster (TC 2.A.1.49) family.</text>
</comment>
<evidence type="ECO:0000256" key="5">
    <source>
        <dbReference type="ARBA" id="ARBA00023136"/>
    </source>
</evidence>
<evidence type="ECO:0000313" key="10">
    <source>
        <dbReference type="Proteomes" id="UP000002630"/>
    </source>
</evidence>
<reference evidence="9 10" key="1">
    <citation type="journal article" date="2010" name="Nature">
        <title>The Ectocarpus genome and the independent evolution of multicellularity in brown algae.</title>
        <authorList>
            <person name="Cock J.M."/>
            <person name="Sterck L."/>
            <person name="Rouze P."/>
            <person name="Scornet D."/>
            <person name="Allen A.E."/>
            <person name="Amoutzias G."/>
            <person name="Anthouard V."/>
            <person name="Artiguenave F."/>
            <person name="Aury J.M."/>
            <person name="Badger J.H."/>
            <person name="Beszteri B."/>
            <person name="Billiau K."/>
            <person name="Bonnet E."/>
            <person name="Bothwell J.H."/>
            <person name="Bowler C."/>
            <person name="Boyen C."/>
            <person name="Brownlee C."/>
            <person name="Carrano C.J."/>
            <person name="Charrier B."/>
            <person name="Cho G.Y."/>
            <person name="Coelho S.M."/>
            <person name="Collen J."/>
            <person name="Corre E."/>
            <person name="Da Silva C."/>
            <person name="Delage L."/>
            <person name="Delaroque N."/>
            <person name="Dittami S.M."/>
            <person name="Doulbeau S."/>
            <person name="Elias M."/>
            <person name="Farnham G."/>
            <person name="Gachon C.M."/>
            <person name="Gschloessl B."/>
            <person name="Heesch S."/>
            <person name="Jabbari K."/>
            <person name="Jubin C."/>
            <person name="Kawai H."/>
            <person name="Kimura K."/>
            <person name="Kloareg B."/>
            <person name="Kupper F.C."/>
            <person name="Lang D."/>
            <person name="Le Bail A."/>
            <person name="Leblanc C."/>
            <person name="Lerouge P."/>
            <person name="Lohr M."/>
            <person name="Lopez P.J."/>
            <person name="Martens C."/>
            <person name="Maumus F."/>
            <person name="Michel G."/>
            <person name="Miranda-Saavedra D."/>
            <person name="Morales J."/>
            <person name="Moreau H."/>
            <person name="Motomura T."/>
            <person name="Nagasato C."/>
            <person name="Napoli C.A."/>
            <person name="Nelson D.R."/>
            <person name="Nyvall-Collen P."/>
            <person name="Peters A.F."/>
            <person name="Pommier C."/>
            <person name="Potin P."/>
            <person name="Poulain J."/>
            <person name="Quesneville H."/>
            <person name="Read B."/>
            <person name="Rensing S.A."/>
            <person name="Ritter A."/>
            <person name="Rousvoal S."/>
            <person name="Samanta M."/>
            <person name="Samson G."/>
            <person name="Schroeder D.C."/>
            <person name="Segurens B."/>
            <person name="Strittmatter M."/>
            <person name="Tonon T."/>
            <person name="Tregear J.W."/>
            <person name="Valentin K."/>
            <person name="von Dassow P."/>
            <person name="Yamagishi T."/>
            <person name="Van de Peer Y."/>
            <person name="Wincker P."/>
        </authorList>
    </citation>
    <scope>NUCLEOTIDE SEQUENCE [LARGE SCALE GENOMIC DNA]</scope>
    <source>
        <strain evidence="10">Ec32 / CCAP1310/4</strain>
    </source>
</reference>
<feature type="transmembrane region" description="Helical" evidence="7">
    <location>
        <begin position="56"/>
        <end position="77"/>
    </location>
</feature>
<evidence type="ECO:0000256" key="2">
    <source>
        <dbReference type="ARBA" id="ARBA00022448"/>
    </source>
</evidence>
<protein>
    <submittedName>
        <fullName evidence="9">MFS family transporter: sugar</fullName>
    </submittedName>
</protein>
<name>D7G3X7_ECTSI</name>
<dbReference type="STRING" id="2880.D7G3X7"/>
<keyword evidence="3 7" id="KW-0812">Transmembrane</keyword>
<keyword evidence="2" id="KW-0813">Transport</keyword>
<accession>D7G3X7</accession>
<evidence type="ECO:0000256" key="1">
    <source>
        <dbReference type="ARBA" id="ARBA00004141"/>
    </source>
</evidence>
<feature type="signal peptide" evidence="8">
    <location>
        <begin position="1"/>
        <end position="22"/>
    </location>
</feature>
<dbReference type="EMBL" id="FN649758">
    <property type="protein sequence ID" value="CBJ27012.1"/>
    <property type="molecule type" value="Genomic_DNA"/>
</dbReference>
<evidence type="ECO:0000256" key="8">
    <source>
        <dbReference type="SAM" id="SignalP"/>
    </source>
</evidence>
<evidence type="ECO:0000256" key="3">
    <source>
        <dbReference type="ARBA" id="ARBA00022692"/>
    </source>
</evidence>
<evidence type="ECO:0000256" key="6">
    <source>
        <dbReference type="ARBA" id="ARBA00024338"/>
    </source>
</evidence>
<comment type="subcellular location">
    <subcellularLocation>
        <location evidence="1">Membrane</location>
        <topology evidence="1">Multi-pass membrane protein</topology>
    </subcellularLocation>
</comment>
<dbReference type="AlphaFoldDB" id="D7G3X7"/>
<gene>
    <name evidence="9" type="ORF">Esi_0054_0002</name>
</gene>
<dbReference type="EMBL" id="FN648752">
    <property type="protein sequence ID" value="CBJ27012.1"/>
    <property type="molecule type" value="Genomic_DNA"/>
</dbReference>
<feature type="chain" id="PRO_5003096030" evidence="8">
    <location>
        <begin position="23"/>
        <end position="255"/>
    </location>
</feature>
<evidence type="ECO:0000256" key="4">
    <source>
        <dbReference type="ARBA" id="ARBA00022989"/>
    </source>
</evidence>
<keyword evidence="5 7" id="KW-0472">Membrane</keyword>
<dbReference type="Pfam" id="PF07690">
    <property type="entry name" value="MFS_1"/>
    <property type="match status" value="1"/>
</dbReference>
<evidence type="ECO:0000256" key="7">
    <source>
        <dbReference type="SAM" id="Phobius"/>
    </source>
</evidence>
<dbReference type="GO" id="GO:0016020">
    <property type="term" value="C:membrane"/>
    <property type="evidence" value="ECO:0007669"/>
    <property type="project" value="UniProtKB-SubCell"/>
</dbReference>
<feature type="transmembrane region" description="Helical" evidence="7">
    <location>
        <begin position="151"/>
        <end position="172"/>
    </location>
</feature>
<dbReference type="GO" id="GO:0022857">
    <property type="term" value="F:transmembrane transporter activity"/>
    <property type="evidence" value="ECO:0007669"/>
    <property type="project" value="InterPro"/>
</dbReference>
<sequence>MALPCLALALLVLVATRDPARGRLEAGLQEHFRAGGEYNERLNLNGLRMLAKSPTVLLVLVQGIPGTLPWGVITVFLPDYLHKQRGMSIKTATVVGMMFGAATVAGQVVGAKVGQSLYNRRPRNQALLMGMSTIAGTLPCVMMIRYSGGVFGVYAVYAMAGGFLAAMTGPNIRSVLMNVTLPSTRGTAFGVFNVFDDLGKGLGPAMVSLVVASRGREDAFTLAILGWLACGTMLLAMALTVHRDEQKVHFHLAEY</sequence>
<keyword evidence="10" id="KW-1185">Reference proteome</keyword>
<dbReference type="InterPro" id="IPR036259">
    <property type="entry name" value="MFS_trans_sf"/>
</dbReference>
<dbReference type="OrthoDB" id="440755at2759"/>
<feature type="transmembrane region" description="Helical" evidence="7">
    <location>
        <begin position="219"/>
        <end position="241"/>
    </location>
</feature>
<organism evidence="9 10">
    <name type="scientific">Ectocarpus siliculosus</name>
    <name type="common">Brown alga</name>
    <name type="synonym">Conferva siliculosa</name>
    <dbReference type="NCBI Taxonomy" id="2880"/>
    <lineage>
        <taxon>Eukaryota</taxon>
        <taxon>Sar</taxon>
        <taxon>Stramenopiles</taxon>
        <taxon>Ochrophyta</taxon>
        <taxon>PX clade</taxon>
        <taxon>Phaeophyceae</taxon>
        <taxon>Ectocarpales</taxon>
        <taxon>Ectocarpaceae</taxon>
        <taxon>Ectocarpus</taxon>
    </lineage>
</organism>
<feature type="transmembrane region" description="Helical" evidence="7">
    <location>
        <begin position="89"/>
        <end position="106"/>
    </location>
</feature>
<dbReference type="OMA" id="MHEEISP"/>
<dbReference type="SUPFAM" id="SSF103473">
    <property type="entry name" value="MFS general substrate transporter"/>
    <property type="match status" value="1"/>
</dbReference>
<feature type="transmembrane region" description="Helical" evidence="7">
    <location>
        <begin position="126"/>
        <end position="144"/>
    </location>
</feature>
<keyword evidence="8" id="KW-0732">Signal</keyword>
<dbReference type="InterPro" id="IPR044770">
    <property type="entry name" value="MFS_spinster-like"/>
</dbReference>
<evidence type="ECO:0000313" key="9">
    <source>
        <dbReference type="EMBL" id="CBJ27012.1"/>
    </source>
</evidence>
<dbReference type="InParanoid" id="D7G3X7"/>
<dbReference type="PANTHER" id="PTHR23505">
    <property type="entry name" value="SPINSTER"/>
    <property type="match status" value="1"/>
</dbReference>